<accession>A0A291MYG5</accession>
<protein>
    <submittedName>
        <fullName evidence="1">Uncharacterized protein</fullName>
    </submittedName>
</protein>
<gene>
    <name evidence="1" type="ORF">A6768_08120</name>
</gene>
<dbReference type="KEGG" id="sya:A6768_08120"/>
<proteinExistence type="predicted"/>
<dbReference type="EMBL" id="CP023741">
    <property type="protein sequence ID" value="ATI79975.1"/>
    <property type="molecule type" value="Genomic_DNA"/>
</dbReference>
<reference evidence="1 2" key="1">
    <citation type="submission" date="2017-10" db="EMBL/GenBank/DDBJ databases">
        <title>Sphingobium yanoikuyae S72.</title>
        <authorList>
            <person name="Sanchez E."/>
            <person name="Bustos P."/>
            <person name="Mendoza P."/>
            <person name="Guo X."/>
            <person name="Mendoza A."/>
        </authorList>
    </citation>
    <scope>NUCLEOTIDE SEQUENCE [LARGE SCALE GENOMIC DNA]</scope>
    <source>
        <strain evidence="1 2">S72</strain>
    </source>
</reference>
<name>A0A291MYG5_SPHYA</name>
<sequence>MSDEGSKAGFYEEPVNAEARLEHLENMGENVAAMLSIGDMRADVWTHVDPALCASVEGFDVTFYAPFLRMSQ</sequence>
<organism evidence="1 2">
    <name type="scientific">Sphingobium yanoikuyae</name>
    <name type="common">Sphingomonas yanoikuyae</name>
    <dbReference type="NCBI Taxonomy" id="13690"/>
    <lineage>
        <taxon>Bacteria</taxon>
        <taxon>Pseudomonadati</taxon>
        <taxon>Pseudomonadota</taxon>
        <taxon>Alphaproteobacteria</taxon>
        <taxon>Sphingomonadales</taxon>
        <taxon>Sphingomonadaceae</taxon>
        <taxon>Sphingobium</taxon>
    </lineage>
</organism>
<dbReference type="Proteomes" id="UP000219422">
    <property type="component" value="Chromosome"/>
</dbReference>
<evidence type="ECO:0000313" key="2">
    <source>
        <dbReference type="Proteomes" id="UP000219422"/>
    </source>
</evidence>
<dbReference type="AlphaFoldDB" id="A0A291MYG5"/>
<evidence type="ECO:0000313" key="1">
    <source>
        <dbReference type="EMBL" id="ATI79975.1"/>
    </source>
</evidence>